<organism evidence="2 3">
    <name type="scientific">Pseudogemmobacter humi</name>
    <dbReference type="NCBI Taxonomy" id="2483812"/>
    <lineage>
        <taxon>Bacteria</taxon>
        <taxon>Pseudomonadati</taxon>
        <taxon>Pseudomonadota</taxon>
        <taxon>Alphaproteobacteria</taxon>
        <taxon>Rhodobacterales</taxon>
        <taxon>Paracoccaceae</taxon>
        <taxon>Pseudogemmobacter</taxon>
    </lineage>
</organism>
<dbReference type="Proteomes" id="UP000277498">
    <property type="component" value="Unassembled WGS sequence"/>
</dbReference>
<evidence type="ECO:0000256" key="1">
    <source>
        <dbReference type="SAM" id="MobiDB-lite"/>
    </source>
</evidence>
<reference evidence="2 3" key="1">
    <citation type="submission" date="2018-11" db="EMBL/GenBank/DDBJ databases">
        <authorList>
            <person name="Criscuolo A."/>
        </authorList>
    </citation>
    <scope>NUCLEOTIDE SEQUENCE [LARGE SCALE GENOMIC DNA]</scope>
    <source>
        <strain evidence="2">ACIP111625</strain>
    </source>
</reference>
<name>A0A3P5X2L6_9RHOB</name>
<dbReference type="AlphaFoldDB" id="A0A3P5X2L6"/>
<accession>A0A3P5X2L6</accession>
<gene>
    <name evidence="2" type="ORF">XINFAN_02193</name>
</gene>
<sequence length="98" mass="10892">MSEERPFAIDLGRLKTREKPSDAASLRAADERAAGLGFVEREPQGKRGRKPSPRTDQVHAKVLPPIATEIAAEARRRGVVQGVLIEEMWQLYKDKSGI</sequence>
<keyword evidence="3" id="KW-1185">Reference proteome</keyword>
<evidence type="ECO:0000313" key="3">
    <source>
        <dbReference type="Proteomes" id="UP000277498"/>
    </source>
</evidence>
<evidence type="ECO:0000313" key="2">
    <source>
        <dbReference type="EMBL" id="VDC28628.1"/>
    </source>
</evidence>
<evidence type="ECO:0008006" key="4">
    <source>
        <dbReference type="Google" id="ProtNLM"/>
    </source>
</evidence>
<feature type="compositionally biased region" description="Basic and acidic residues" evidence="1">
    <location>
        <begin position="28"/>
        <end position="45"/>
    </location>
</feature>
<feature type="region of interest" description="Disordered" evidence="1">
    <location>
        <begin position="16"/>
        <end position="59"/>
    </location>
</feature>
<dbReference type="RefSeq" id="WP_124086946.1">
    <property type="nucleotide sequence ID" value="NZ_UXAW01000070.1"/>
</dbReference>
<protein>
    <recommendedName>
        <fullName evidence="4">Chromosome partitioning protein ParB</fullName>
    </recommendedName>
</protein>
<dbReference type="EMBL" id="UXAW01000070">
    <property type="protein sequence ID" value="VDC28628.1"/>
    <property type="molecule type" value="Genomic_DNA"/>
</dbReference>
<proteinExistence type="predicted"/>
<dbReference type="OrthoDB" id="7274848at2"/>